<gene>
    <name evidence="1" type="ORF">GCM10022392_19740</name>
</gene>
<evidence type="ECO:0008006" key="3">
    <source>
        <dbReference type="Google" id="ProtNLM"/>
    </source>
</evidence>
<accession>A0ABP7WUM5</accession>
<dbReference type="RefSeq" id="WP_345103473.1">
    <property type="nucleotide sequence ID" value="NZ_BAABCV010000006.1"/>
</dbReference>
<evidence type="ECO:0000313" key="2">
    <source>
        <dbReference type="Proteomes" id="UP001500841"/>
    </source>
</evidence>
<protein>
    <recommendedName>
        <fullName evidence="3">Lipocalin-like protein</fullName>
    </recommendedName>
</protein>
<keyword evidence="2" id="KW-1185">Reference proteome</keyword>
<proteinExistence type="predicted"/>
<organism evidence="1 2">
    <name type="scientific">Mucilaginibacter panaciglaebae</name>
    <dbReference type="NCBI Taxonomy" id="502331"/>
    <lineage>
        <taxon>Bacteria</taxon>
        <taxon>Pseudomonadati</taxon>
        <taxon>Bacteroidota</taxon>
        <taxon>Sphingobacteriia</taxon>
        <taxon>Sphingobacteriales</taxon>
        <taxon>Sphingobacteriaceae</taxon>
        <taxon>Mucilaginibacter</taxon>
    </lineage>
</organism>
<dbReference type="EMBL" id="BAABCV010000006">
    <property type="protein sequence ID" value="GAA4096534.1"/>
    <property type="molecule type" value="Genomic_DNA"/>
</dbReference>
<name>A0ABP7WUM5_9SPHI</name>
<dbReference type="Proteomes" id="UP001500841">
    <property type="component" value="Unassembled WGS sequence"/>
</dbReference>
<evidence type="ECO:0000313" key="1">
    <source>
        <dbReference type="EMBL" id="GAA4096534.1"/>
    </source>
</evidence>
<reference evidence="2" key="1">
    <citation type="journal article" date="2019" name="Int. J. Syst. Evol. Microbiol.">
        <title>The Global Catalogue of Microorganisms (GCM) 10K type strain sequencing project: providing services to taxonomists for standard genome sequencing and annotation.</title>
        <authorList>
            <consortium name="The Broad Institute Genomics Platform"/>
            <consortium name="The Broad Institute Genome Sequencing Center for Infectious Disease"/>
            <person name="Wu L."/>
            <person name="Ma J."/>
        </authorList>
    </citation>
    <scope>NUCLEOTIDE SEQUENCE [LARGE SCALE GENOMIC DNA]</scope>
    <source>
        <strain evidence="2">JCM 17085</strain>
    </source>
</reference>
<sequence>MKKKHSYILIPALILLSLVINSCKKTLDSDIPDLLIKGSWQLSSARLTIQRGDTTKLDTTFNIGCDQRFTFYPDKTCTYTNFDCKDQPVARGHWQLVGNRLFLQTDIVCQDTTAAGSSKPFAYCSISTLGNYSMVLLTGDFINYNNSALRRVVRYGFVRQKDTAK</sequence>
<comment type="caution">
    <text evidence="1">The sequence shown here is derived from an EMBL/GenBank/DDBJ whole genome shotgun (WGS) entry which is preliminary data.</text>
</comment>